<dbReference type="SUPFAM" id="SSF48208">
    <property type="entry name" value="Six-hairpin glycosidases"/>
    <property type="match status" value="1"/>
</dbReference>
<gene>
    <name evidence="4" type="ORF">ACFFQA_28590</name>
</gene>
<sequence length="819" mass="89007">MSAFRFPRSGRLLGAVVATVALTSAFVPVASARPPGGVQLSGADPVGLVNTFIGSKDDGNTFPGASMPFGKTQISPIGSHYSGWRYDDPKIHGFGHLFVSGAGCWEQGGVLSVLPTTGSVGAGPQHAFDTTVPATFDHHRYGAQYTHDGEIGTAGYYKTRLTSYGGIDAETTASTRTGAERYTFADPSNANVFVNLGQANDKHNVTAGSVRIVGDRTLEGSIETLSFCGGRRYTTWFTMKFDQPFTSFGTWSPQGGQPGSRESSGGAGLRGAWLNFGALAGKSVTATTAVSHVDIEGARRNLAEEGLRRDGAPLGFDELRTRAERAWRAELSRVRIGGGSRDDLVVFYTALYHVLLQPLTGNDFDGRYRGFDDKIHTARGWTYYEYYSLWDTYRTQNQLIAMFWPSRAKDIAQSLLAVHDQGGWLPRWAYASFETNTMTGDPVTPYMVDLWRFGAFKGKEQDALKALLQNANGVPPASSQFEGRAGNPNYLANGFVEYDKQKPKKGMDIDQHHGGSATMEYALADCSLSIMAGQLGAKEQAAALRQRGQSWRNVWDASVADRGFTGFPRPKVLGGAWYSDPGKPYTPTSDHGFHEGTAWQYQWLVQQDVNGAVKAMGGKEETGKRLDTFFAYDKLLANHSEAVRKEWVVGPYAYYNQFRYNPNNEPDLHAPWMYTLIGQPWKTATVTRAAQTLFTNAPNGVTGNDDLGTMSAWYVFSALGMYPAVNGTGQLVLSKPRFPVASIQLENGRPLVIAAPGVDSAKNQFIGSAWLGARQHDKVWVDWEQLSGGQLLTFTVTETAPTTGWGTGPGALPVSPCGS</sequence>
<dbReference type="GO" id="GO:0016787">
    <property type="term" value="F:hydrolase activity"/>
    <property type="evidence" value="ECO:0007669"/>
    <property type="project" value="UniProtKB-KW"/>
</dbReference>
<dbReference type="InterPro" id="IPR041371">
    <property type="entry name" value="GH92_N"/>
</dbReference>
<dbReference type="InterPro" id="IPR014718">
    <property type="entry name" value="GH-type_carb-bd"/>
</dbReference>
<dbReference type="InterPro" id="IPR008928">
    <property type="entry name" value="6-hairpin_glycosidase_sf"/>
</dbReference>
<dbReference type="Pfam" id="PF17678">
    <property type="entry name" value="Glyco_hydro_92N"/>
    <property type="match status" value="1"/>
</dbReference>
<organism evidence="4 5">
    <name type="scientific">Allokutzneria oryzae</name>
    <dbReference type="NCBI Taxonomy" id="1378989"/>
    <lineage>
        <taxon>Bacteria</taxon>
        <taxon>Bacillati</taxon>
        <taxon>Actinomycetota</taxon>
        <taxon>Actinomycetes</taxon>
        <taxon>Pseudonocardiales</taxon>
        <taxon>Pseudonocardiaceae</taxon>
        <taxon>Allokutzneria</taxon>
    </lineage>
</organism>
<dbReference type="NCBIfam" id="TIGR01180">
    <property type="entry name" value="aman2_put"/>
    <property type="match status" value="1"/>
</dbReference>
<feature type="chain" id="PRO_5046240577" evidence="1">
    <location>
        <begin position="33"/>
        <end position="819"/>
    </location>
</feature>
<dbReference type="InterPro" id="IPR012939">
    <property type="entry name" value="Glyco_hydro_92"/>
</dbReference>
<dbReference type="RefSeq" id="WP_377858920.1">
    <property type="nucleotide sequence ID" value="NZ_JBHLZU010000026.1"/>
</dbReference>
<dbReference type="Gene3D" id="1.20.1610.10">
    <property type="entry name" value="alpha-1,2-mannosidases domains"/>
    <property type="match status" value="1"/>
</dbReference>
<comment type="caution">
    <text evidence="4">The sequence shown here is derived from an EMBL/GenBank/DDBJ whole genome shotgun (WGS) entry which is preliminary data.</text>
</comment>
<evidence type="ECO:0000259" key="3">
    <source>
        <dbReference type="Pfam" id="PF17678"/>
    </source>
</evidence>
<dbReference type="PANTHER" id="PTHR12143:SF39">
    <property type="entry name" value="SECRETED PROTEIN"/>
    <property type="match status" value="1"/>
</dbReference>
<evidence type="ECO:0000313" key="4">
    <source>
        <dbReference type="EMBL" id="MFB9907911.1"/>
    </source>
</evidence>
<name>A0ABV6A412_9PSEU</name>
<dbReference type="InterPro" id="IPR050883">
    <property type="entry name" value="PNGase"/>
</dbReference>
<dbReference type="InterPro" id="IPR005887">
    <property type="entry name" value="GH92_a_mannosidase_put"/>
</dbReference>
<dbReference type="Pfam" id="PF07971">
    <property type="entry name" value="Glyco_hydro_92"/>
    <property type="match status" value="1"/>
</dbReference>
<keyword evidence="4" id="KW-0378">Hydrolase</keyword>
<protein>
    <submittedName>
        <fullName evidence="4">GH92 family glycosyl hydrolase</fullName>
    </submittedName>
</protein>
<evidence type="ECO:0000313" key="5">
    <source>
        <dbReference type="Proteomes" id="UP001589693"/>
    </source>
</evidence>
<feature type="domain" description="Glycosyl hydrolase family 92" evidence="2">
    <location>
        <begin position="298"/>
        <end position="797"/>
    </location>
</feature>
<feature type="signal peptide" evidence="1">
    <location>
        <begin position="1"/>
        <end position="32"/>
    </location>
</feature>
<dbReference type="PANTHER" id="PTHR12143">
    <property type="entry name" value="PEPTIDE N-GLYCANASE PNGASE -RELATED"/>
    <property type="match status" value="1"/>
</dbReference>
<dbReference type="Gene3D" id="3.30.2080.10">
    <property type="entry name" value="GH92 mannosidase domain"/>
    <property type="match status" value="1"/>
</dbReference>
<dbReference type="Gene3D" id="2.70.98.10">
    <property type="match status" value="1"/>
</dbReference>
<evidence type="ECO:0000259" key="2">
    <source>
        <dbReference type="Pfam" id="PF07971"/>
    </source>
</evidence>
<evidence type="ECO:0000256" key="1">
    <source>
        <dbReference type="SAM" id="SignalP"/>
    </source>
</evidence>
<reference evidence="4 5" key="1">
    <citation type="submission" date="2024-09" db="EMBL/GenBank/DDBJ databases">
        <authorList>
            <person name="Sun Q."/>
            <person name="Mori K."/>
        </authorList>
    </citation>
    <scope>NUCLEOTIDE SEQUENCE [LARGE SCALE GENOMIC DNA]</scope>
    <source>
        <strain evidence="4 5">TBRC 7907</strain>
    </source>
</reference>
<proteinExistence type="predicted"/>
<keyword evidence="5" id="KW-1185">Reference proteome</keyword>
<dbReference type="Proteomes" id="UP001589693">
    <property type="component" value="Unassembled WGS sequence"/>
</dbReference>
<accession>A0ABV6A412</accession>
<dbReference type="Gene3D" id="1.20.1050.60">
    <property type="entry name" value="alpha-1,2-mannosidase"/>
    <property type="match status" value="1"/>
</dbReference>
<dbReference type="EMBL" id="JBHLZU010000026">
    <property type="protein sequence ID" value="MFB9907911.1"/>
    <property type="molecule type" value="Genomic_DNA"/>
</dbReference>
<keyword evidence="1" id="KW-0732">Signal</keyword>
<feature type="domain" description="Glycosyl hydrolase family 92 N-terminal" evidence="3">
    <location>
        <begin position="48"/>
        <end position="291"/>
    </location>
</feature>